<dbReference type="AlphaFoldDB" id="A0A7J6DFE5"/>
<organism evidence="1 2">
    <name type="scientific">Onychostoma macrolepis</name>
    <dbReference type="NCBI Taxonomy" id="369639"/>
    <lineage>
        <taxon>Eukaryota</taxon>
        <taxon>Metazoa</taxon>
        <taxon>Chordata</taxon>
        <taxon>Craniata</taxon>
        <taxon>Vertebrata</taxon>
        <taxon>Euteleostomi</taxon>
        <taxon>Actinopterygii</taxon>
        <taxon>Neopterygii</taxon>
        <taxon>Teleostei</taxon>
        <taxon>Ostariophysi</taxon>
        <taxon>Cypriniformes</taxon>
        <taxon>Cyprinidae</taxon>
        <taxon>Acrossocheilinae</taxon>
        <taxon>Onychostoma</taxon>
    </lineage>
</organism>
<evidence type="ECO:0000313" key="1">
    <source>
        <dbReference type="EMBL" id="KAF4117969.1"/>
    </source>
</evidence>
<sequence length="268" mass="30630">MTMMATTRKKLLSNKVLIVFVLFCGYFTSVLHGQYVTDHFNAEIQQAESQNRTLNVSMQTYDSAEVNHTTSAGSQTNVSVADLFASLDDLSETTIHDLAFVENWLYLRFLPLLSYMNEEFVTQLSWMNFTCGAFQVIVEVLSREESLITDRQQKLIFTHLIYSFLSRADKADPGCHSNITSNHEWLQRNFGIFSKYATLSQLQTLDSYFTEFDSLGLLSPSQLAELTVTSGALNSANMIDSIFDRLEEGDAFQNMDEFFWKLVQSELW</sequence>
<dbReference type="EMBL" id="JAAMOB010000001">
    <property type="protein sequence ID" value="KAF4117969.1"/>
    <property type="molecule type" value="Genomic_DNA"/>
</dbReference>
<gene>
    <name evidence="1" type="ORF">G5714_000020</name>
</gene>
<keyword evidence="2" id="KW-1185">Reference proteome</keyword>
<reference evidence="1 2" key="1">
    <citation type="submission" date="2020-04" db="EMBL/GenBank/DDBJ databases">
        <title>Chromosome-level genome assembly of a cyprinid fish Onychostoma macrolepis by integration of Nanopore Sequencing, Bionano and Hi-C technology.</title>
        <authorList>
            <person name="Wang D."/>
        </authorList>
    </citation>
    <scope>NUCLEOTIDE SEQUENCE [LARGE SCALE GENOMIC DNA]</scope>
    <source>
        <strain evidence="1">SWU-2019</strain>
        <tissue evidence="1">Muscle</tissue>
    </source>
</reference>
<accession>A0A7J6DFE5</accession>
<proteinExistence type="predicted"/>
<evidence type="ECO:0000313" key="2">
    <source>
        <dbReference type="Proteomes" id="UP000579812"/>
    </source>
</evidence>
<protein>
    <submittedName>
        <fullName evidence="1">Uncharacterized protein</fullName>
    </submittedName>
</protein>
<dbReference type="Proteomes" id="UP000579812">
    <property type="component" value="Unassembled WGS sequence"/>
</dbReference>
<comment type="caution">
    <text evidence="1">The sequence shown here is derived from an EMBL/GenBank/DDBJ whole genome shotgun (WGS) entry which is preliminary data.</text>
</comment>
<name>A0A7J6DFE5_9TELE</name>